<dbReference type="OrthoDB" id="2640446at2759"/>
<dbReference type="Pfam" id="PF00665">
    <property type="entry name" value="rve"/>
    <property type="match status" value="1"/>
</dbReference>
<dbReference type="GO" id="GO:0005634">
    <property type="term" value="C:nucleus"/>
    <property type="evidence" value="ECO:0007669"/>
    <property type="project" value="UniProtKB-ARBA"/>
</dbReference>
<keyword evidence="9" id="KW-0229">DNA integration</keyword>
<dbReference type="Gene3D" id="3.30.420.10">
    <property type="entry name" value="Ribonuclease H-like superfamily/Ribonuclease H"/>
    <property type="match status" value="1"/>
</dbReference>
<keyword evidence="4" id="KW-0479">Metal-binding</keyword>
<evidence type="ECO:0000256" key="8">
    <source>
        <dbReference type="ARBA" id="ARBA00022884"/>
    </source>
</evidence>
<evidence type="ECO:0000256" key="12">
    <source>
        <dbReference type="ARBA" id="ARBA00023172"/>
    </source>
</evidence>
<evidence type="ECO:0000256" key="11">
    <source>
        <dbReference type="ARBA" id="ARBA00022932"/>
    </source>
</evidence>
<keyword evidence="5" id="KW-0255">Endonuclease</keyword>
<keyword evidence="1" id="KW-0815">Transposition</keyword>
<evidence type="ECO:0000256" key="1">
    <source>
        <dbReference type="ARBA" id="ARBA00022578"/>
    </source>
</evidence>
<evidence type="ECO:0000313" key="16">
    <source>
        <dbReference type="EMBL" id="MBW0483195.1"/>
    </source>
</evidence>
<organism evidence="16 17">
    <name type="scientific">Austropuccinia psidii MF-1</name>
    <dbReference type="NCBI Taxonomy" id="1389203"/>
    <lineage>
        <taxon>Eukaryota</taxon>
        <taxon>Fungi</taxon>
        <taxon>Dikarya</taxon>
        <taxon>Basidiomycota</taxon>
        <taxon>Pucciniomycotina</taxon>
        <taxon>Pucciniomycetes</taxon>
        <taxon>Pucciniales</taxon>
        <taxon>Sphaerophragmiaceae</taxon>
        <taxon>Austropuccinia</taxon>
    </lineage>
</organism>
<reference evidence="16" key="1">
    <citation type="submission" date="2021-03" db="EMBL/GenBank/DDBJ databases">
        <title>Draft genome sequence of rust myrtle Austropuccinia psidii MF-1, a brazilian biotype.</title>
        <authorList>
            <person name="Quecine M.C."/>
            <person name="Pachon D.M.R."/>
            <person name="Bonatelli M.L."/>
            <person name="Correr F.H."/>
            <person name="Franceschini L.M."/>
            <person name="Leite T.F."/>
            <person name="Margarido G.R.A."/>
            <person name="Almeida C.A."/>
            <person name="Ferrarezi J.A."/>
            <person name="Labate C.A."/>
        </authorList>
    </citation>
    <scope>NUCLEOTIDE SEQUENCE</scope>
    <source>
        <strain evidence="16">MF-1</strain>
    </source>
</reference>
<sequence length="213" mass="23910">MDIPKEKPLDLLVSDIMGPSDHDPQGFQYLLTIHDHALTFSIVYRLKSRSDALAAVLDAMRHLTVQLGTSPKTLQTDNAREFVSMTFTTVLTKFGIGFYPSLPYFPQENGKAERLNCTLRDMARAMLAQSGMPMRFWKFAYASACYLHNQLPNQQCPNSSPHQVLYSWPPSIATLYPFREVAVVHVPAVQKQQKLAARGIKCRLIKPLLASGS</sequence>
<evidence type="ECO:0000256" key="2">
    <source>
        <dbReference type="ARBA" id="ARBA00022695"/>
    </source>
</evidence>
<dbReference type="InterPro" id="IPR039537">
    <property type="entry name" value="Retrotran_Ty1/copia-like"/>
</dbReference>
<keyword evidence="8" id="KW-0694">RNA-binding</keyword>
<keyword evidence="3" id="KW-0540">Nuclease</keyword>
<evidence type="ECO:0000313" key="17">
    <source>
        <dbReference type="Proteomes" id="UP000765509"/>
    </source>
</evidence>
<keyword evidence="17" id="KW-1185">Reference proteome</keyword>
<evidence type="ECO:0000256" key="14">
    <source>
        <dbReference type="ARBA" id="ARBA00049244"/>
    </source>
</evidence>
<dbReference type="GO" id="GO:0006310">
    <property type="term" value="P:DNA recombination"/>
    <property type="evidence" value="ECO:0007669"/>
    <property type="project" value="UniProtKB-KW"/>
</dbReference>
<dbReference type="InterPro" id="IPR036397">
    <property type="entry name" value="RNaseH_sf"/>
</dbReference>
<keyword evidence="11" id="KW-0239">DNA-directed DNA polymerase</keyword>
<dbReference type="EMBL" id="AVOT02007115">
    <property type="protein sequence ID" value="MBW0483195.1"/>
    <property type="molecule type" value="Genomic_DNA"/>
</dbReference>
<dbReference type="PANTHER" id="PTHR42648:SF11">
    <property type="entry name" value="TRANSPOSON TY4-P GAG-POL POLYPROTEIN"/>
    <property type="match status" value="1"/>
</dbReference>
<proteinExistence type="predicted"/>
<comment type="caution">
    <text evidence="16">The sequence shown here is derived from an EMBL/GenBank/DDBJ whole genome shotgun (WGS) entry which is preliminary data.</text>
</comment>
<dbReference type="PANTHER" id="PTHR42648">
    <property type="entry name" value="TRANSPOSASE, PUTATIVE-RELATED"/>
    <property type="match status" value="1"/>
</dbReference>
<dbReference type="SUPFAM" id="SSF53098">
    <property type="entry name" value="Ribonuclease H-like"/>
    <property type="match status" value="1"/>
</dbReference>
<dbReference type="AlphaFoldDB" id="A0A9Q3CIA9"/>
<keyword evidence="7" id="KW-0460">Magnesium</keyword>
<feature type="domain" description="Integrase catalytic" evidence="15">
    <location>
        <begin position="4"/>
        <end position="169"/>
    </location>
</feature>
<dbReference type="GO" id="GO:0016787">
    <property type="term" value="F:hydrolase activity"/>
    <property type="evidence" value="ECO:0007669"/>
    <property type="project" value="UniProtKB-KW"/>
</dbReference>
<gene>
    <name evidence="16" type="ORF">O181_022910</name>
</gene>
<evidence type="ECO:0000256" key="7">
    <source>
        <dbReference type="ARBA" id="ARBA00022842"/>
    </source>
</evidence>
<dbReference type="GO" id="GO:0003723">
    <property type="term" value="F:RNA binding"/>
    <property type="evidence" value="ECO:0007669"/>
    <property type="project" value="UniProtKB-KW"/>
</dbReference>
<evidence type="ECO:0000256" key="3">
    <source>
        <dbReference type="ARBA" id="ARBA00022722"/>
    </source>
</evidence>
<evidence type="ECO:0000256" key="4">
    <source>
        <dbReference type="ARBA" id="ARBA00022723"/>
    </source>
</evidence>
<keyword evidence="10" id="KW-0695">RNA-directed DNA polymerase</keyword>
<dbReference type="GO" id="GO:0046872">
    <property type="term" value="F:metal ion binding"/>
    <property type="evidence" value="ECO:0007669"/>
    <property type="project" value="UniProtKB-KW"/>
</dbReference>
<keyword evidence="2" id="KW-0548">Nucleotidyltransferase</keyword>
<evidence type="ECO:0000256" key="9">
    <source>
        <dbReference type="ARBA" id="ARBA00022908"/>
    </source>
</evidence>
<keyword evidence="12" id="KW-0233">DNA recombination</keyword>
<dbReference type="PROSITE" id="PS50994">
    <property type="entry name" value="INTEGRASE"/>
    <property type="match status" value="1"/>
</dbReference>
<comment type="catalytic activity">
    <reaction evidence="13">
        <text>DNA(n) + a 2'-deoxyribonucleoside 5'-triphosphate = DNA(n+1) + diphosphate</text>
        <dbReference type="Rhea" id="RHEA:22508"/>
        <dbReference type="Rhea" id="RHEA-COMP:17339"/>
        <dbReference type="Rhea" id="RHEA-COMP:17340"/>
        <dbReference type="ChEBI" id="CHEBI:33019"/>
        <dbReference type="ChEBI" id="CHEBI:61560"/>
        <dbReference type="ChEBI" id="CHEBI:173112"/>
        <dbReference type="EC" id="2.7.7.49"/>
    </reaction>
</comment>
<evidence type="ECO:0000256" key="10">
    <source>
        <dbReference type="ARBA" id="ARBA00022918"/>
    </source>
</evidence>
<accession>A0A9Q3CIA9</accession>
<name>A0A9Q3CIA9_9BASI</name>
<dbReference type="GO" id="GO:0003964">
    <property type="term" value="F:RNA-directed DNA polymerase activity"/>
    <property type="evidence" value="ECO:0007669"/>
    <property type="project" value="UniProtKB-KW"/>
</dbReference>
<keyword evidence="6" id="KW-0378">Hydrolase</keyword>
<evidence type="ECO:0000259" key="15">
    <source>
        <dbReference type="PROSITE" id="PS50994"/>
    </source>
</evidence>
<dbReference type="Proteomes" id="UP000765509">
    <property type="component" value="Unassembled WGS sequence"/>
</dbReference>
<evidence type="ECO:0000256" key="6">
    <source>
        <dbReference type="ARBA" id="ARBA00022801"/>
    </source>
</evidence>
<dbReference type="InterPro" id="IPR012337">
    <property type="entry name" value="RNaseH-like_sf"/>
</dbReference>
<evidence type="ECO:0000256" key="5">
    <source>
        <dbReference type="ARBA" id="ARBA00022759"/>
    </source>
</evidence>
<dbReference type="GO" id="GO:0003887">
    <property type="term" value="F:DNA-directed DNA polymerase activity"/>
    <property type="evidence" value="ECO:0007669"/>
    <property type="project" value="UniProtKB-KW"/>
</dbReference>
<dbReference type="GO" id="GO:0015074">
    <property type="term" value="P:DNA integration"/>
    <property type="evidence" value="ECO:0007669"/>
    <property type="project" value="UniProtKB-KW"/>
</dbReference>
<dbReference type="InterPro" id="IPR001584">
    <property type="entry name" value="Integrase_cat-core"/>
</dbReference>
<comment type="catalytic activity">
    <reaction evidence="14">
        <text>DNA(n) + a 2'-deoxyribonucleoside 5'-triphosphate = DNA(n+1) + diphosphate</text>
        <dbReference type="Rhea" id="RHEA:22508"/>
        <dbReference type="Rhea" id="RHEA-COMP:17339"/>
        <dbReference type="Rhea" id="RHEA-COMP:17340"/>
        <dbReference type="ChEBI" id="CHEBI:33019"/>
        <dbReference type="ChEBI" id="CHEBI:61560"/>
        <dbReference type="ChEBI" id="CHEBI:173112"/>
        <dbReference type="EC" id="2.7.7.7"/>
    </reaction>
</comment>
<dbReference type="GO" id="GO:0004519">
    <property type="term" value="F:endonuclease activity"/>
    <property type="evidence" value="ECO:0007669"/>
    <property type="project" value="UniProtKB-KW"/>
</dbReference>
<keyword evidence="11" id="KW-0808">Transferase</keyword>
<evidence type="ECO:0000256" key="13">
    <source>
        <dbReference type="ARBA" id="ARBA00048173"/>
    </source>
</evidence>
<dbReference type="GO" id="GO:0032196">
    <property type="term" value="P:transposition"/>
    <property type="evidence" value="ECO:0007669"/>
    <property type="project" value="UniProtKB-KW"/>
</dbReference>
<protein>
    <recommendedName>
        <fullName evidence="15">Integrase catalytic domain-containing protein</fullName>
    </recommendedName>
</protein>